<dbReference type="Proteomes" id="UP001597221">
    <property type="component" value="Unassembled WGS sequence"/>
</dbReference>
<evidence type="ECO:0000256" key="1">
    <source>
        <dbReference type="ARBA" id="ARBA00022636"/>
    </source>
</evidence>
<dbReference type="EMBL" id="JBHUDE010000049">
    <property type="protein sequence ID" value="MFD1608372.1"/>
    <property type="molecule type" value="Genomic_DNA"/>
</dbReference>
<dbReference type="InterPro" id="IPR009926">
    <property type="entry name" value="T3SS_YcgR_PilZN"/>
</dbReference>
<gene>
    <name evidence="6" type="ORF">ACFSBH_11950</name>
</gene>
<sequence length="222" mass="25379">MKGISIKVGTKVSLILNEPGKSKEEYYSKIIDMKENYIILDNPVHKATRKTIYFPVGTSFNLSFVGDDQAVYEFSTKIAARLKLKFPALAVPMPKLEDLHRIQRREFVRVDAIVDVAVHRKDKYNRAFTTVTSDISGGGLSLILPKKESLEMDEVVDIWLSLGFISGTYHYIHTSAKVVFIQSKDGIRSASVKFESIKTQEQQLIVSYCFEKQREMRKKEYS</sequence>
<dbReference type="RefSeq" id="WP_251510276.1">
    <property type="nucleotide sequence ID" value="NZ_JAMBON010000001.1"/>
</dbReference>
<dbReference type="Gene3D" id="2.30.110.10">
    <property type="entry name" value="Electron Transport, Fmn-binding Protein, Chain A"/>
    <property type="match status" value="1"/>
</dbReference>
<comment type="caution">
    <text evidence="6">The sequence shown here is derived from an EMBL/GenBank/DDBJ whole genome shotgun (WGS) entry which is preliminary data.</text>
</comment>
<keyword evidence="6" id="KW-0282">Flagellum</keyword>
<keyword evidence="1" id="KW-0973">c-di-GMP</keyword>
<keyword evidence="7" id="KW-1185">Reference proteome</keyword>
<organism evidence="6 7">
    <name type="scientific">Oceanobacillus luteolus</name>
    <dbReference type="NCBI Taxonomy" id="1274358"/>
    <lineage>
        <taxon>Bacteria</taxon>
        <taxon>Bacillati</taxon>
        <taxon>Bacillota</taxon>
        <taxon>Bacilli</taxon>
        <taxon>Bacillales</taxon>
        <taxon>Bacillaceae</taxon>
        <taxon>Oceanobacillus</taxon>
    </lineage>
</organism>
<keyword evidence="6" id="KW-0969">Cilium</keyword>
<keyword evidence="2" id="KW-0547">Nucleotide-binding</keyword>
<dbReference type="SUPFAM" id="SSF141371">
    <property type="entry name" value="PilZ domain-like"/>
    <property type="match status" value="2"/>
</dbReference>
<evidence type="ECO:0000259" key="5">
    <source>
        <dbReference type="Pfam" id="PF12945"/>
    </source>
</evidence>
<evidence type="ECO:0000259" key="4">
    <source>
        <dbReference type="Pfam" id="PF07238"/>
    </source>
</evidence>
<reference evidence="7" key="1">
    <citation type="journal article" date="2019" name="Int. J. Syst. Evol. Microbiol.">
        <title>The Global Catalogue of Microorganisms (GCM) 10K type strain sequencing project: providing services to taxonomists for standard genome sequencing and annotation.</title>
        <authorList>
            <consortium name="The Broad Institute Genomics Platform"/>
            <consortium name="The Broad Institute Genome Sequencing Center for Infectious Disease"/>
            <person name="Wu L."/>
            <person name="Ma J."/>
        </authorList>
    </citation>
    <scope>NUCLEOTIDE SEQUENCE [LARGE SCALE GENOMIC DNA]</scope>
    <source>
        <strain evidence="7">CGMCC 1.12376</strain>
    </source>
</reference>
<dbReference type="InterPro" id="IPR009875">
    <property type="entry name" value="PilZ_domain"/>
</dbReference>
<protein>
    <submittedName>
        <fullName evidence="6">Flagellar brake protein</fullName>
    </submittedName>
</protein>
<keyword evidence="6" id="KW-0966">Cell projection</keyword>
<evidence type="ECO:0000313" key="6">
    <source>
        <dbReference type="EMBL" id="MFD1608372.1"/>
    </source>
</evidence>
<dbReference type="Pfam" id="PF07238">
    <property type="entry name" value="PilZ"/>
    <property type="match status" value="1"/>
</dbReference>
<dbReference type="InterPro" id="IPR012349">
    <property type="entry name" value="Split_barrel_FMN-bd"/>
</dbReference>
<evidence type="ECO:0000256" key="3">
    <source>
        <dbReference type="ARBA" id="ARBA00023143"/>
    </source>
</evidence>
<name>A0ABW4HTJ7_9BACI</name>
<feature type="domain" description="PilZ" evidence="4">
    <location>
        <begin position="103"/>
        <end position="211"/>
    </location>
</feature>
<evidence type="ECO:0000256" key="2">
    <source>
        <dbReference type="ARBA" id="ARBA00022741"/>
    </source>
</evidence>
<evidence type="ECO:0000313" key="7">
    <source>
        <dbReference type="Proteomes" id="UP001597221"/>
    </source>
</evidence>
<proteinExistence type="predicted"/>
<feature type="domain" description="Type III secretion system flagellar brake protein YcgR PilZN" evidence="5">
    <location>
        <begin position="7"/>
        <end position="94"/>
    </location>
</feature>
<accession>A0ABW4HTJ7</accession>
<keyword evidence="3" id="KW-0975">Bacterial flagellum</keyword>
<dbReference type="Pfam" id="PF12945">
    <property type="entry name" value="PilZNR"/>
    <property type="match status" value="1"/>
</dbReference>
<dbReference type="Gene3D" id="2.40.10.220">
    <property type="entry name" value="predicted glycosyltransferase like domains"/>
    <property type="match status" value="1"/>
</dbReference>